<dbReference type="InterPro" id="IPR050147">
    <property type="entry name" value="Ser/Thr_Dehydratase"/>
</dbReference>
<dbReference type="GO" id="GO:0004794">
    <property type="term" value="F:threonine deaminase activity"/>
    <property type="evidence" value="ECO:0007669"/>
    <property type="project" value="TreeGrafter"/>
</dbReference>
<dbReference type="PANTHER" id="PTHR48078">
    <property type="entry name" value="THREONINE DEHYDRATASE, MITOCHONDRIAL-RELATED"/>
    <property type="match status" value="1"/>
</dbReference>
<evidence type="ECO:0000256" key="3">
    <source>
        <dbReference type="ARBA" id="ARBA00022898"/>
    </source>
</evidence>
<evidence type="ECO:0000313" key="7">
    <source>
        <dbReference type="Proteomes" id="UP000076404"/>
    </source>
</evidence>
<dbReference type="AlphaFoldDB" id="A0A143BPA8"/>
<dbReference type="KEGG" id="gph:GEMMAAP_13945"/>
<dbReference type="Pfam" id="PF00291">
    <property type="entry name" value="PALP"/>
    <property type="match status" value="1"/>
</dbReference>
<gene>
    <name evidence="6" type="ORF">GEMMAAP_13945</name>
</gene>
<keyword evidence="4" id="KW-0456">Lyase</keyword>
<evidence type="ECO:0000256" key="1">
    <source>
        <dbReference type="ARBA" id="ARBA00001933"/>
    </source>
</evidence>
<evidence type="ECO:0000256" key="2">
    <source>
        <dbReference type="ARBA" id="ARBA00010869"/>
    </source>
</evidence>
<reference evidence="6 7" key="1">
    <citation type="journal article" date="2014" name="Proc. Natl. Acad. Sci. U.S.A.">
        <title>Functional type 2 photosynthetic reaction centers found in the rare bacterial phylum Gemmatimonadetes.</title>
        <authorList>
            <person name="Zeng Y."/>
            <person name="Feng F."/>
            <person name="Medova H."/>
            <person name="Dean J."/>
            <person name="Koblizek M."/>
        </authorList>
    </citation>
    <scope>NUCLEOTIDE SEQUENCE [LARGE SCALE GENOMIC DNA]</scope>
    <source>
        <strain evidence="6 7">AP64</strain>
    </source>
</reference>
<organism evidence="6 7">
    <name type="scientific">Gemmatimonas phototrophica</name>
    <dbReference type="NCBI Taxonomy" id="1379270"/>
    <lineage>
        <taxon>Bacteria</taxon>
        <taxon>Pseudomonadati</taxon>
        <taxon>Gemmatimonadota</taxon>
        <taxon>Gemmatimonadia</taxon>
        <taxon>Gemmatimonadales</taxon>
        <taxon>Gemmatimonadaceae</taxon>
        <taxon>Gemmatimonas</taxon>
    </lineage>
</organism>
<protein>
    <recommendedName>
        <fullName evidence="5">Tryptophan synthase beta chain-like PALP domain-containing protein</fullName>
    </recommendedName>
</protein>
<dbReference type="SUPFAM" id="SSF53686">
    <property type="entry name" value="Tryptophan synthase beta subunit-like PLP-dependent enzymes"/>
    <property type="match status" value="1"/>
</dbReference>
<dbReference type="EMBL" id="CP011454">
    <property type="protein sequence ID" value="AMW06866.1"/>
    <property type="molecule type" value="Genomic_DNA"/>
</dbReference>
<dbReference type="eggNOG" id="COG1171">
    <property type="taxonomic scope" value="Bacteria"/>
</dbReference>
<dbReference type="InterPro" id="IPR036052">
    <property type="entry name" value="TrpB-like_PALP_sf"/>
</dbReference>
<evidence type="ECO:0000256" key="4">
    <source>
        <dbReference type="ARBA" id="ARBA00023239"/>
    </source>
</evidence>
<dbReference type="GO" id="GO:0009097">
    <property type="term" value="P:isoleucine biosynthetic process"/>
    <property type="evidence" value="ECO:0007669"/>
    <property type="project" value="TreeGrafter"/>
</dbReference>
<keyword evidence="3" id="KW-0663">Pyridoxal phosphate</keyword>
<comment type="similarity">
    <text evidence="2">Belongs to the serine/threonine dehydratase family.</text>
</comment>
<reference evidence="6 7" key="2">
    <citation type="journal article" date="2016" name="Environ. Microbiol. Rep.">
        <title>Metagenomic evidence for the presence of phototrophic Gemmatimonadetes bacteria in diverse environments.</title>
        <authorList>
            <person name="Zeng Y."/>
            <person name="Baumbach J."/>
            <person name="Barbosa E.G."/>
            <person name="Azevedo V."/>
            <person name="Zhang C."/>
            <person name="Koblizek M."/>
        </authorList>
    </citation>
    <scope>NUCLEOTIDE SEQUENCE [LARGE SCALE GENOMIC DNA]</scope>
    <source>
        <strain evidence="6 7">AP64</strain>
    </source>
</reference>
<dbReference type="GO" id="GO:0006565">
    <property type="term" value="P:L-serine catabolic process"/>
    <property type="evidence" value="ECO:0007669"/>
    <property type="project" value="TreeGrafter"/>
</dbReference>
<name>A0A143BPA8_9BACT</name>
<accession>A0A143BPA8</accession>
<evidence type="ECO:0000259" key="5">
    <source>
        <dbReference type="Pfam" id="PF00291"/>
    </source>
</evidence>
<dbReference type="FunFam" id="3.40.50.1100:FF:000005">
    <property type="entry name" value="Threonine dehydratase catabolic"/>
    <property type="match status" value="1"/>
</dbReference>
<dbReference type="Proteomes" id="UP000076404">
    <property type="component" value="Chromosome"/>
</dbReference>
<dbReference type="GO" id="GO:0003941">
    <property type="term" value="F:L-serine ammonia-lyase activity"/>
    <property type="evidence" value="ECO:0007669"/>
    <property type="project" value="TreeGrafter"/>
</dbReference>
<proteinExistence type="inferred from homology"/>
<dbReference type="GO" id="GO:0006567">
    <property type="term" value="P:L-threonine catabolic process"/>
    <property type="evidence" value="ECO:0007669"/>
    <property type="project" value="TreeGrafter"/>
</dbReference>
<feature type="domain" description="Tryptophan synthase beta chain-like PALP" evidence="5">
    <location>
        <begin position="9"/>
        <end position="289"/>
    </location>
</feature>
<dbReference type="PANTHER" id="PTHR48078:SF6">
    <property type="entry name" value="L-THREONINE DEHYDRATASE CATABOLIC TDCB"/>
    <property type="match status" value="1"/>
</dbReference>
<evidence type="ECO:0000313" key="6">
    <source>
        <dbReference type="EMBL" id="AMW06866.1"/>
    </source>
</evidence>
<keyword evidence="7" id="KW-1185">Reference proteome</keyword>
<comment type="cofactor">
    <cofactor evidence="1">
        <name>pyridoxal 5'-phosphate</name>
        <dbReference type="ChEBI" id="CHEBI:597326"/>
    </cofactor>
</comment>
<sequence length="306" mass="31943">MRTFLPPSRVARHDALSDALGVDVWFKYELENPTGSFKVRGAYNVLAGLSPEDREKGVVASSAGNHGLGVAYAARAFETPAMLYVPSTAPQVKKDGIRSLGTVVNDEAPDYDAAMVLAKAHAAREGIRFINPCLGLDLLAGQGTVALELLEQLPDLRTVVICTGGGGLLGGMGAVFRPLAPQVRVVGVQTVETAAMTKSVRAGMVIDSPVTPTLADGLAGQIDDDALHIGQTCADELLLVSEEELGETIAWLHRTTGMAVEGAGAVTVAALRHGKLDAPTGPLVALVSGRNIDPSRLQHLLAQFPG</sequence>
<dbReference type="InterPro" id="IPR001926">
    <property type="entry name" value="TrpB-like_PALP"/>
</dbReference>
<dbReference type="Gene3D" id="3.40.50.1100">
    <property type="match status" value="2"/>
</dbReference>
<dbReference type="STRING" id="1379270.GEMMAAP_13945"/>